<dbReference type="InterPro" id="IPR036249">
    <property type="entry name" value="Thioredoxin-like_sf"/>
</dbReference>
<dbReference type="EMBL" id="CAUYUE010000016">
    <property type="protein sequence ID" value="CAK0786929.1"/>
    <property type="molecule type" value="Genomic_DNA"/>
</dbReference>
<feature type="binding site" evidence="2">
    <location>
        <begin position="140"/>
        <end position="143"/>
    </location>
    <ligand>
        <name>glutathione</name>
        <dbReference type="ChEBI" id="CHEBI:57925"/>
    </ligand>
</feature>
<feature type="active site" description="Proton donor/acceptor" evidence="1">
    <location>
        <position position="206"/>
    </location>
</feature>
<dbReference type="PROSITE" id="PS50405">
    <property type="entry name" value="GST_CTER"/>
    <property type="match status" value="1"/>
</dbReference>
<name>A0AAV1IHX6_9CHLO</name>
<dbReference type="InterPro" id="IPR004045">
    <property type="entry name" value="Glutathione_S-Trfase_N"/>
</dbReference>
<dbReference type="PIRSF" id="PIRSF015753">
    <property type="entry name" value="GST"/>
    <property type="match status" value="1"/>
</dbReference>
<feature type="domain" description="GST C-terminal" evidence="4">
    <location>
        <begin position="172"/>
        <end position="307"/>
    </location>
</feature>
<dbReference type="GO" id="GO:0004364">
    <property type="term" value="F:glutathione transferase activity"/>
    <property type="evidence" value="ECO:0007669"/>
    <property type="project" value="InterPro"/>
</dbReference>
<feature type="site" description="Lowers pKa of active site Cys" evidence="3">
    <location>
        <position position="307"/>
    </location>
</feature>
<accession>A0AAV1IHX6</accession>
<reference evidence="5 6" key="1">
    <citation type="submission" date="2023-10" db="EMBL/GenBank/DDBJ databases">
        <authorList>
            <person name="Maclean D."/>
            <person name="Macfadyen A."/>
        </authorList>
    </citation>
    <scope>NUCLEOTIDE SEQUENCE [LARGE SCALE GENOMIC DNA]</scope>
</reference>
<dbReference type="InterPro" id="IPR036282">
    <property type="entry name" value="Glutathione-S-Trfase_C_sf"/>
</dbReference>
<dbReference type="SUPFAM" id="SSF47616">
    <property type="entry name" value="GST C-terminal domain-like"/>
    <property type="match status" value="1"/>
</dbReference>
<dbReference type="Pfam" id="PF13409">
    <property type="entry name" value="GST_N_2"/>
    <property type="match status" value="1"/>
</dbReference>
<feature type="active site" description="Nucleophile" evidence="1">
    <location>
        <position position="49"/>
    </location>
</feature>
<proteinExistence type="predicted"/>
<dbReference type="GO" id="GO:0005737">
    <property type="term" value="C:cytoplasm"/>
    <property type="evidence" value="ECO:0007669"/>
    <property type="project" value="TreeGrafter"/>
</dbReference>
<dbReference type="InterPro" id="IPR010987">
    <property type="entry name" value="Glutathione-S-Trfase_C-like"/>
</dbReference>
<dbReference type="SFLD" id="SFLDG01148">
    <property type="entry name" value="Xi_(cytGST)"/>
    <property type="match status" value="1"/>
</dbReference>
<dbReference type="Gene3D" id="3.40.30.10">
    <property type="entry name" value="Glutaredoxin"/>
    <property type="match status" value="1"/>
</dbReference>
<keyword evidence="6" id="KW-1185">Reference proteome</keyword>
<dbReference type="Gene3D" id="1.20.1050.10">
    <property type="match status" value="1"/>
</dbReference>
<evidence type="ECO:0000313" key="5">
    <source>
        <dbReference type="EMBL" id="CAK0786929.1"/>
    </source>
</evidence>
<sequence length="342" mass="39199">MTAKARSALEEMDSKSGAFQRKESTFRKWVGKDVPAEAGRYHLYISYGCPWACRCLATLSLKGLEEAIGVSVVHPTWQKTKPDDPSDEHCGWTFAAPDDPPFQSPSGHGSFPPIDCVPDTVNGVRFVRDLYEMSDDTSGKYTVPVLWDKQTNSIVNNESADIVRMFNDAFNGIAKKPEIDIYPEHLKKEIDSVNEWVYPTINNGVYRCGFATKQEPYEEAFSQLFESLDRCEAILGKQRYIAGNELTEADLRLFQTLIRFDPVYVVYFKCNRNSIHEMPNLKNYVRELYAIPGIARAVNIYHIKTHYFTSHPRLNYYAIVPKGTTEWWTEPHDRDQKFPVAK</sequence>
<comment type="caution">
    <text evidence="5">The sequence shown here is derived from an EMBL/GenBank/DDBJ whole genome shotgun (WGS) entry which is preliminary data.</text>
</comment>
<gene>
    <name evidence="5" type="ORF">CVIRNUC_010143</name>
</gene>
<feature type="binding site" evidence="2">
    <location>
        <begin position="158"/>
        <end position="159"/>
    </location>
    <ligand>
        <name>glutathione</name>
        <dbReference type="ChEBI" id="CHEBI:57925"/>
    </ligand>
</feature>
<dbReference type="AlphaFoldDB" id="A0AAV1IHX6"/>
<dbReference type="SUPFAM" id="SSF52833">
    <property type="entry name" value="Thioredoxin-like"/>
    <property type="match status" value="1"/>
</dbReference>
<dbReference type="PANTHER" id="PTHR32419">
    <property type="entry name" value="GLUTATHIONYL-HYDROQUINONE REDUCTASE"/>
    <property type="match status" value="1"/>
</dbReference>
<dbReference type="SFLD" id="SFLDS00019">
    <property type="entry name" value="Glutathione_Transferase_(cytos"/>
    <property type="match status" value="1"/>
</dbReference>
<dbReference type="InterPro" id="IPR016639">
    <property type="entry name" value="GST_Omega/GSH"/>
</dbReference>
<feature type="binding site" evidence="2">
    <location>
        <position position="92"/>
    </location>
    <ligand>
        <name>glutathione</name>
        <dbReference type="ChEBI" id="CHEBI:57925"/>
    </ligand>
</feature>
<evidence type="ECO:0000256" key="3">
    <source>
        <dbReference type="PIRSR" id="PIRSR015753-3"/>
    </source>
</evidence>
<dbReference type="PANTHER" id="PTHR32419:SF6">
    <property type="entry name" value="GLUTATHIONE S-TRANSFERASE OMEGA-LIKE 1-RELATED"/>
    <property type="match status" value="1"/>
</dbReference>
<dbReference type="Proteomes" id="UP001314263">
    <property type="component" value="Unassembled WGS sequence"/>
</dbReference>
<evidence type="ECO:0000313" key="6">
    <source>
        <dbReference type="Proteomes" id="UP001314263"/>
    </source>
</evidence>
<dbReference type="InterPro" id="IPR047047">
    <property type="entry name" value="GST_Omega-like_C"/>
</dbReference>
<evidence type="ECO:0000256" key="1">
    <source>
        <dbReference type="PIRSR" id="PIRSR015753-1"/>
    </source>
</evidence>
<dbReference type="InterPro" id="IPR040079">
    <property type="entry name" value="Glutathione_S-Trfase"/>
</dbReference>
<dbReference type="CDD" id="cd03190">
    <property type="entry name" value="GST_C_Omega_like"/>
    <property type="match status" value="1"/>
</dbReference>
<dbReference type="FunFam" id="3.40.30.10:FF:000499">
    <property type="entry name" value="Glutathione S-transferase"/>
    <property type="match status" value="1"/>
</dbReference>
<dbReference type="SFLD" id="SFLDG01206">
    <property type="entry name" value="Xi.1"/>
    <property type="match status" value="1"/>
</dbReference>
<evidence type="ECO:0000259" key="4">
    <source>
        <dbReference type="PROSITE" id="PS50405"/>
    </source>
</evidence>
<dbReference type="Pfam" id="PF13410">
    <property type="entry name" value="GST_C_2"/>
    <property type="match status" value="1"/>
</dbReference>
<feature type="site" description="Lowers pKa of active site Cys" evidence="3">
    <location>
        <position position="264"/>
    </location>
</feature>
<evidence type="ECO:0000256" key="2">
    <source>
        <dbReference type="PIRSR" id="PIRSR015753-2"/>
    </source>
</evidence>
<protein>
    <recommendedName>
        <fullName evidence="4">GST C-terminal domain-containing protein</fullName>
    </recommendedName>
</protein>
<organism evidence="5 6">
    <name type="scientific">Coccomyxa viridis</name>
    <dbReference type="NCBI Taxonomy" id="1274662"/>
    <lineage>
        <taxon>Eukaryota</taxon>
        <taxon>Viridiplantae</taxon>
        <taxon>Chlorophyta</taxon>
        <taxon>core chlorophytes</taxon>
        <taxon>Trebouxiophyceae</taxon>
        <taxon>Trebouxiophyceae incertae sedis</taxon>
        <taxon>Coccomyxaceae</taxon>
        <taxon>Coccomyxa</taxon>
    </lineage>
</organism>